<dbReference type="OMA" id="ISDINWF"/>
<evidence type="ECO:0000256" key="5">
    <source>
        <dbReference type="SAM" id="Phobius"/>
    </source>
</evidence>
<dbReference type="InterPro" id="IPR027359">
    <property type="entry name" value="Volt_channel_dom_sf"/>
</dbReference>
<feature type="transmembrane region" description="Helical" evidence="5">
    <location>
        <begin position="81"/>
        <end position="102"/>
    </location>
</feature>
<evidence type="ECO:0000256" key="2">
    <source>
        <dbReference type="ARBA" id="ARBA00022692"/>
    </source>
</evidence>
<keyword evidence="4 5" id="KW-0472">Membrane</keyword>
<comment type="subcellular location">
    <subcellularLocation>
        <location evidence="1">Membrane</location>
        <topology evidence="1">Multi-pass membrane protein</topology>
    </subcellularLocation>
</comment>
<keyword evidence="2 5" id="KW-0812">Transmembrane</keyword>
<keyword evidence="7" id="KW-1185">Reference proteome</keyword>
<feature type="transmembrane region" description="Helical" evidence="5">
    <location>
        <begin position="283"/>
        <end position="302"/>
    </location>
</feature>
<dbReference type="Proteomes" id="UP000887565">
    <property type="component" value="Unplaced"/>
</dbReference>
<dbReference type="Gene3D" id="1.10.287.70">
    <property type="match status" value="1"/>
</dbReference>
<dbReference type="Gene3D" id="1.20.120.350">
    <property type="entry name" value="Voltage-gated potassium channels. Chain C"/>
    <property type="match status" value="1"/>
</dbReference>
<organism evidence="7 8">
    <name type="scientific">Romanomermis culicivorax</name>
    <name type="common">Nematode worm</name>
    <dbReference type="NCBI Taxonomy" id="13658"/>
    <lineage>
        <taxon>Eukaryota</taxon>
        <taxon>Metazoa</taxon>
        <taxon>Ecdysozoa</taxon>
        <taxon>Nematoda</taxon>
        <taxon>Enoplea</taxon>
        <taxon>Dorylaimia</taxon>
        <taxon>Mermithida</taxon>
        <taxon>Mermithoidea</taxon>
        <taxon>Mermithidae</taxon>
        <taxon>Romanomermis</taxon>
    </lineage>
</organism>
<feature type="transmembrane region" description="Helical" evidence="5">
    <location>
        <begin position="123"/>
        <end position="141"/>
    </location>
</feature>
<feature type="domain" description="Ion transport" evidence="6">
    <location>
        <begin position="53"/>
        <end position="354"/>
    </location>
</feature>
<dbReference type="GO" id="GO:0005886">
    <property type="term" value="C:plasma membrane"/>
    <property type="evidence" value="ECO:0007669"/>
    <property type="project" value="TreeGrafter"/>
</dbReference>
<evidence type="ECO:0000256" key="3">
    <source>
        <dbReference type="ARBA" id="ARBA00022989"/>
    </source>
</evidence>
<dbReference type="WBParaSite" id="nRc.2.0.1.t34434-RA">
    <property type="protein sequence ID" value="nRc.2.0.1.t34434-RA"/>
    <property type="gene ID" value="nRc.2.0.1.g34434"/>
</dbReference>
<dbReference type="SUPFAM" id="SSF81324">
    <property type="entry name" value="Voltage-gated potassium channels"/>
    <property type="match status" value="1"/>
</dbReference>
<feature type="transmembrane region" description="Helical" evidence="5">
    <location>
        <begin position="322"/>
        <end position="345"/>
    </location>
</feature>
<evidence type="ECO:0000259" key="6">
    <source>
        <dbReference type="Pfam" id="PF00520"/>
    </source>
</evidence>
<dbReference type="PANTHER" id="PTHR46141:SF1">
    <property type="entry name" value="SODIUM LEAK CHANNEL NALCN"/>
    <property type="match status" value="1"/>
</dbReference>
<sequence length="451" mass="52557">MASVTKAAAISSAMLARKQSFKARESFGILADLLADETQEISDINWFEKRIPHVLLIIACFASLVSVSINTPQMFLYWDKLLYITYGVDLAVTLLFTLEAAFKMKNKGIMKKTKGYMRDKWCQFDFFMLACHWLSVIVQTIQIPHFDTNATQVQEDTITRLGLFRSPRPLIMVRLIRSLFRVQLPRNRISQVIKRSGQQVKNVTIFFSFFMSLYSILGVQFFGRMDYHCVRNDSDPKNEISTEFTRPQRHSIPDTFCIKNSTENCPEGMKCEKLRLNASDEGYYGMFNNFVFSIFSVYMAASQEGWVYVMYDCIDSLPSWRAFVYFTTLIFFLAWLVKNVFIAVITETFAEIRVQFSQMWGNRELLTEEEVRQILEKGEDGWRLVALDENTYEGWAPKICQRFQRSMPFQVTVMIIILANAFFAASIVHKHDGTDAERKLWYYYVEVRSLL</sequence>
<reference evidence="8" key="1">
    <citation type="submission" date="2022-11" db="UniProtKB">
        <authorList>
            <consortium name="WormBaseParasite"/>
        </authorList>
    </citation>
    <scope>IDENTIFICATION</scope>
</reference>
<feature type="transmembrane region" description="Helical" evidence="5">
    <location>
        <begin position="51"/>
        <end position="69"/>
    </location>
</feature>
<dbReference type="Pfam" id="PF00520">
    <property type="entry name" value="Ion_trans"/>
    <property type="match status" value="1"/>
</dbReference>
<feature type="transmembrane region" description="Helical" evidence="5">
    <location>
        <begin position="411"/>
        <end position="429"/>
    </location>
</feature>
<dbReference type="GO" id="GO:0032230">
    <property type="term" value="P:positive regulation of synaptic transmission, GABAergic"/>
    <property type="evidence" value="ECO:0007669"/>
    <property type="project" value="TreeGrafter"/>
</dbReference>
<dbReference type="AlphaFoldDB" id="A0A915K8C1"/>
<protein>
    <submittedName>
        <fullName evidence="8">Ion transport domain-containing protein</fullName>
    </submittedName>
</protein>
<feature type="transmembrane region" description="Helical" evidence="5">
    <location>
        <begin position="203"/>
        <end position="222"/>
    </location>
</feature>
<evidence type="ECO:0000313" key="8">
    <source>
        <dbReference type="WBParaSite" id="nRc.2.0.1.t34434-RA"/>
    </source>
</evidence>
<dbReference type="GO" id="GO:0032224">
    <property type="term" value="P:positive regulation of synaptic transmission, cholinergic"/>
    <property type="evidence" value="ECO:0007669"/>
    <property type="project" value="TreeGrafter"/>
</dbReference>
<evidence type="ECO:0000256" key="1">
    <source>
        <dbReference type="ARBA" id="ARBA00004141"/>
    </source>
</evidence>
<dbReference type="PANTHER" id="PTHR46141">
    <property type="entry name" value="SODIUM LEAK CHANNEL NON-SELECTIVE PROTEIN"/>
    <property type="match status" value="1"/>
</dbReference>
<accession>A0A915K8C1</accession>
<dbReference type="InterPro" id="IPR005821">
    <property type="entry name" value="Ion_trans_dom"/>
</dbReference>
<keyword evidence="3 5" id="KW-1133">Transmembrane helix</keyword>
<evidence type="ECO:0000313" key="7">
    <source>
        <dbReference type="Proteomes" id="UP000887565"/>
    </source>
</evidence>
<evidence type="ECO:0000256" key="4">
    <source>
        <dbReference type="ARBA" id="ARBA00023136"/>
    </source>
</evidence>
<dbReference type="GO" id="GO:0005261">
    <property type="term" value="F:monoatomic cation channel activity"/>
    <property type="evidence" value="ECO:0007669"/>
    <property type="project" value="InterPro"/>
</dbReference>
<proteinExistence type="predicted"/>
<dbReference type="InterPro" id="IPR028823">
    <property type="entry name" value="NALCN"/>
</dbReference>
<name>A0A915K8C1_ROMCU</name>